<feature type="binding site" evidence="5">
    <location>
        <position position="247"/>
    </location>
    <ligand>
        <name>spermidine</name>
        <dbReference type="ChEBI" id="CHEBI:57834"/>
    </ligand>
</feature>
<accession>A0A0B0ELK2</accession>
<feature type="transmembrane region" description="Helical" evidence="5">
    <location>
        <begin position="26"/>
        <end position="48"/>
    </location>
</feature>
<name>A0A0B0ELK2_9BACT</name>
<keyword evidence="4 5" id="KW-0620">Polyamine biosynthesis</keyword>
<feature type="domain" description="PABS" evidence="7">
    <location>
        <begin position="157"/>
        <end position="398"/>
    </location>
</feature>
<feature type="binding site" evidence="5">
    <location>
        <begin position="301"/>
        <end position="302"/>
    </location>
    <ligand>
        <name>S-methyl-5'-thioadenosine</name>
        <dbReference type="ChEBI" id="CHEBI:17509"/>
    </ligand>
</feature>
<evidence type="ECO:0000256" key="1">
    <source>
        <dbReference type="ARBA" id="ARBA00007867"/>
    </source>
</evidence>
<dbReference type="CDD" id="cd02440">
    <property type="entry name" value="AdoMet_MTases"/>
    <property type="match status" value="1"/>
</dbReference>
<gene>
    <name evidence="8" type="primary">speE_2</name>
    <name evidence="5" type="synonym">speE</name>
    <name evidence="8" type="ORF">SCABRO_01395</name>
</gene>
<feature type="binding site" evidence="5">
    <location>
        <position position="223"/>
    </location>
    <ligand>
        <name>spermidine</name>
        <dbReference type="ChEBI" id="CHEBI:57834"/>
    </ligand>
</feature>
<comment type="caution">
    <text evidence="5">Lacks conserved residue(s) required for the propagation of feature annotation.</text>
</comment>
<keyword evidence="5" id="KW-1003">Cell membrane</keyword>
<dbReference type="PANTHER" id="PTHR43317:SF1">
    <property type="entry name" value="THERMOSPERMINE SYNTHASE ACAULIS5"/>
    <property type="match status" value="1"/>
</dbReference>
<dbReference type="PROSITE" id="PS51006">
    <property type="entry name" value="PABS_2"/>
    <property type="match status" value="1"/>
</dbReference>
<dbReference type="NCBIfam" id="NF002956">
    <property type="entry name" value="PRK03612.1"/>
    <property type="match status" value="1"/>
</dbReference>
<feature type="binding site" evidence="5">
    <location>
        <position position="193"/>
    </location>
    <ligand>
        <name>S-methyl-5'-thioadenosine</name>
        <dbReference type="ChEBI" id="CHEBI:17509"/>
    </ligand>
</feature>
<evidence type="ECO:0000256" key="6">
    <source>
        <dbReference type="PROSITE-ProRule" id="PRU00354"/>
    </source>
</evidence>
<dbReference type="EC" id="2.5.1.16" evidence="5"/>
<dbReference type="UniPathway" id="UPA00248">
    <property type="reaction ID" value="UER00314"/>
</dbReference>
<dbReference type="PROSITE" id="PS01330">
    <property type="entry name" value="PABS_1"/>
    <property type="match status" value="1"/>
</dbReference>
<reference evidence="8 9" key="1">
    <citation type="submission" date="2014-10" db="EMBL/GenBank/DDBJ databases">
        <title>Draft genome of anammox bacterium scalindua brodae, obtained using differential coverage binning of sequence data from two enrichment reactors.</title>
        <authorList>
            <person name="Speth D.R."/>
            <person name="Russ L."/>
            <person name="Kartal B."/>
            <person name="Op den Camp H.J."/>
            <person name="Dutilh B.E."/>
            <person name="Jetten M.S."/>
        </authorList>
    </citation>
    <scope>NUCLEOTIDE SEQUENCE [LARGE SCALE GENOMIC DNA]</scope>
    <source>
        <strain evidence="8">RU1</strain>
    </source>
</reference>
<dbReference type="PATRIC" id="fig|237368.3.peg.1526"/>
<dbReference type="InterPro" id="IPR001045">
    <property type="entry name" value="Spermi_synthase"/>
</dbReference>
<dbReference type="Pfam" id="PF01564">
    <property type="entry name" value="Spermine_synth"/>
    <property type="match status" value="1"/>
</dbReference>
<evidence type="ECO:0000256" key="2">
    <source>
        <dbReference type="ARBA" id="ARBA00022679"/>
    </source>
</evidence>
<proteinExistence type="inferred from homology"/>
<dbReference type="GO" id="GO:0008295">
    <property type="term" value="P:spermidine biosynthetic process"/>
    <property type="evidence" value="ECO:0007669"/>
    <property type="project" value="UniProtKB-UniRule"/>
</dbReference>
<feature type="active site" description="Proton acceptor" evidence="5 6">
    <location>
        <position position="319"/>
    </location>
</feature>
<keyword evidence="3 5" id="KW-0745">Spermidine biosynthesis</keyword>
<keyword evidence="5" id="KW-1133">Transmembrane helix</keyword>
<dbReference type="InterPro" id="IPR030374">
    <property type="entry name" value="PABS"/>
</dbReference>
<dbReference type="HAMAP" id="MF_00198">
    <property type="entry name" value="Spermidine_synth"/>
    <property type="match status" value="1"/>
</dbReference>
<keyword evidence="5" id="KW-0812">Transmembrane</keyword>
<comment type="subunit">
    <text evidence="5">Homodimer or homotetramer.</text>
</comment>
<evidence type="ECO:0000256" key="4">
    <source>
        <dbReference type="ARBA" id="ARBA00023115"/>
    </source>
</evidence>
<dbReference type="InterPro" id="IPR029063">
    <property type="entry name" value="SAM-dependent_MTases_sf"/>
</dbReference>
<evidence type="ECO:0000259" key="7">
    <source>
        <dbReference type="PROSITE" id="PS51006"/>
    </source>
</evidence>
<organism evidence="8 9">
    <name type="scientific">Candidatus Scalindua brodae</name>
    <dbReference type="NCBI Taxonomy" id="237368"/>
    <lineage>
        <taxon>Bacteria</taxon>
        <taxon>Pseudomonadati</taxon>
        <taxon>Planctomycetota</taxon>
        <taxon>Candidatus Brocadiia</taxon>
        <taxon>Candidatus Brocadiales</taxon>
        <taxon>Candidatus Scalinduaceae</taxon>
        <taxon>Candidatus Scalindua</taxon>
    </lineage>
</organism>
<dbReference type="Proteomes" id="UP000030652">
    <property type="component" value="Unassembled WGS sequence"/>
</dbReference>
<evidence type="ECO:0000256" key="5">
    <source>
        <dbReference type="HAMAP-Rule" id="MF_00198"/>
    </source>
</evidence>
<feature type="binding site" evidence="5">
    <location>
        <position position="267"/>
    </location>
    <ligand>
        <name>S-methyl-5'-thioadenosine</name>
        <dbReference type="ChEBI" id="CHEBI:17509"/>
    </ligand>
</feature>
<comment type="catalytic activity">
    <reaction evidence="5">
        <text>S-adenosyl 3-(methylsulfanyl)propylamine + putrescine = S-methyl-5'-thioadenosine + spermidine + H(+)</text>
        <dbReference type="Rhea" id="RHEA:12721"/>
        <dbReference type="ChEBI" id="CHEBI:15378"/>
        <dbReference type="ChEBI" id="CHEBI:17509"/>
        <dbReference type="ChEBI" id="CHEBI:57443"/>
        <dbReference type="ChEBI" id="CHEBI:57834"/>
        <dbReference type="ChEBI" id="CHEBI:326268"/>
        <dbReference type="EC" id="2.5.1.16"/>
    </reaction>
</comment>
<sequence length="468" mass="53646">MSLMLFAMGLGCRISKYFIHNLLDKFIFLEFTLSILCGISVALCYWASTFSKSTGLLIYSFSILIGLLIGAEIPLVTRMNESYEELRVNISSVMEKDYYGALVGGILFAFFALPYLGLTYTPIALGIINFLVASILFWKFKHLLHYKKAIQISFWSITAFFLIFIFAVKPVILYSEQRKYKDRIIFEQQTSYQKIVITQWKDKYWLFINGNEQFSTFDEEKYHEPLIHPALSISGQLKNILVLGGGEGLAVREILKYKDVEKITVVDLDPVMTDLAKHNPIITKINQNAMIDLKVDVKNQDAFTFIESSEEFYDIIFIDLPDPNSVSLSRLYSREFYSLCRRRLNKYGIIVTQASSPVHSPDSFVCIIKTMESADFTVLPYHNNIPTLGEWGWCLGMKKEVVSADILKEKVMGIKLPPPPTKFLNRDAIISMVHFGKGVLEKKEKVKVNTILDPILVKYYKKGAWDVY</sequence>
<dbReference type="Gene3D" id="3.40.50.150">
    <property type="entry name" value="Vaccinia Virus protein VP39"/>
    <property type="match status" value="1"/>
</dbReference>
<feature type="transmembrane region" description="Helical" evidence="5">
    <location>
        <begin position="123"/>
        <end position="140"/>
    </location>
</feature>
<comment type="pathway">
    <text evidence="5">Amine and polyamine biosynthesis; spermidine biosynthesis; spermidine from putrescine: step 1/1.</text>
</comment>
<evidence type="ECO:0000313" key="9">
    <source>
        <dbReference type="Proteomes" id="UP000030652"/>
    </source>
</evidence>
<dbReference type="EMBL" id="JRYO01000087">
    <property type="protein sequence ID" value="KHE92851.1"/>
    <property type="molecule type" value="Genomic_DNA"/>
</dbReference>
<dbReference type="NCBIfam" id="NF037959">
    <property type="entry name" value="MFS_SpdSyn"/>
    <property type="match status" value="1"/>
</dbReference>
<feature type="transmembrane region" description="Helical" evidence="5">
    <location>
        <begin position="152"/>
        <end position="174"/>
    </location>
</feature>
<dbReference type="eggNOG" id="COG4262">
    <property type="taxonomic scope" value="Bacteria"/>
</dbReference>
<keyword evidence="5" id="KW-0472">Membrane</keyword>
<keyword evidence="2 5" id="KW-0808">Transferase</keyword>
<comment type="subcellular location">
    <subcellularLocation>
        <location evidence="5">Cell membrane</location>
        <topology evidence="5">Multi-pass membrane protein</topology>
    </subcellularLocation>
</comment>
<protein>
    <recommendedName>
        <fullName evidence="5">Polyamine aminopropyltransferase</fullName>
    </recommendedName>
    <alternativeName>
        <fullName evidence="5">Putrescine aminopropyltransferase</fullName>
        <shortName evidence="5">PAPT</shortName>
    </alternativeName>
    <alternativeName>
        <fullName evidence="5">Spermidine synthase</fullName>
        <shortName evidence="5">SPDS</shortName>
        <shortName evidence="5">SPDSY</shortName>
        <ecNumber evidence="5">2.5.1.16</ecNumber>
    </alternativeName>
</protein>
<evidence type="ECO:0000256" key="3">
    <source>
        <dbReference type="ARBA" id="ARBA00023066"/>
    </source>
</evidence>
<dbReference type="PANTHER" id="PTHR43317">
    <property type="entry name" value="THERMOSPERMINE SYNTHASE ACAULIS5"/>
    <property type="match status" value="1"/>
</dbReference>
<feature type="transmembrane region" description="Helical" evidence="5">
    <location>
        <begin position="54"/>
        <end position="77"/>
    </location>
</feature>
<dbReference type="GO" id="GO:0010487">
    <property type="term" value="F:thermospermine synthase activity"/>
    <property type="evidence" value="ECO:0007669"/>
    <property type="project" value="UniProtKB-ARBA"/>
</dbReference>
<dbReference type="AlphaFoldDB" id="A0A0B0ELK2"/>
<comment type="function">
    <text evidence="5">Catalyzes the irreversible transfer of a propylamine group from the amino donor S-adenosylmethioninamine (decarboxy-AdoMet) to putrescine (1,4-diaminobutane) to yield spermidine.</text>
</comment>
<dbReference type="InterPro" id="IPR030373">
    <property type="entry name" value="PABS_CS"/>
</dbReference>
<dbReference type="SUPFAM" id="SSF53335">
    <property type="entry name" value="S-adenosyl-L-methionine-dependent methyltransferases"/>
    <property type="match status" value="1"/>
</dbReference>
<comment type="similarity">
    <text evidence="1 5">Belongs to the spermidine/spermine synthase family.</text>
</comment>
<evidence type="ECO:0000313" key="8">
    <source>
        <dbReference type="EMBL" id="KHE92851.1"/>
    </source>
</evidence>
<dbReference type="GO" id="GO:0004766">
    <property type="term" value="F:spermidine synthase activity"/>
    <property type="evidence" value="ECO:0007669"/>
    <property type="project" value="UniProtKB-UniRule"/>
</dbReference>
<dbReference type="GO" id="GO:0005886">
    <property type="term" value="C:plasma membrane"/>
    <property type="evidence" value="ECO:0007669"/>
    <property type="project" value="UniProtKB-SubCell"/>
</dbReference>
<comment type="caution">
    <text evidence="8">The sequence shown here is derived from an EMBL/GenBank/DDBJ whole genome shotgun (WGS) entry which is preliminary data.</text>
</comment>